<sequence>MFPILSNNFERRKLLVHTFKLKYIGVTLKRWRKIKLLSQEDLAWESGLDTKTISLLENDQQEPLFSTISSLAAALGMNASEFMKEIEMDAERARIREKDPHWLNVQME</sequence>
<accession>A0A4R1B1G2</accession>
<dbReference type="AlphaFoldDB" id="A0A4R1B1G2"/>
<proteinExistence type="predicted"/>
<dbReference type="Gene3D" id="1.10.260.40">
    <property type="entry name" value="lambda repressor-like DNA-binding domains"/>
    <property type="match status" value="1"/>
</dbReference>
<dbReference type="EMBL" id="SJTH01000001">
    <property type="protein sequence ID" value="TCJ06265.1"/>
    <property type="molecule type" value="Genomic_DNA"/>
</dbReference>
<feature type="domain" description="HTH cro/C1-type" evidence="2">
    <location>
        <begin position="28"/>
        <end position="82"/>
    </location>
</feature>
<dbReference type="PROSITE" id="PS50943">
    <property type="entry name" value="HTH_CROC1"/>
    <property type="match status" value="1"/>
</dbReference>
<evidence type="ECO:0000313" key="3">
    <source>
        <dbReference type="EMBL" id="TCJ06265.1"/>
    </source>
</evidence>
<dbReference type="InterPro" id="IPR010982">
    <property type="entry name" value="Lambda_DNA-bd_dom_sf"/>
</dbReference>
<gene>
    <name evidence="3" type="ORF">E0Y62_00200</name>
</gene>
<keyword evidence="4" id="KW-1185">Reference proteome</keyword>
<dbReference type="Proteomes" id="UP000293846">
    <property type="component" value="Unassembled WGS sequence"/>
</dbReference>
<dbReference type="SUPFAM" id="SSF47413">
    <property type="entry name" value="lambda repressor-like DNA-binding domains"/>
    <property type="match status" value="1"/>
</dbReference>
<organism evidence="3 4">
    <name type="scientific">Cytobacillus praedii</name>
    <dbReference type="NCBI Taxonomy" id="1742358"/>
    <lineage>
        <taxon>Bacteria</taxon>
        <taxon>Bacillati</taxon>
        <taxon>Bacillota</taxon>
        <taxon>Bacilli</taxon>
        <taxon>Bacillales</taxon>
        <taxon>Bacillaceae</taxon>
        <taxon>Cytobacillus</taxon>
    </lineage>
</organism>
<dbReference type="Pfam" id="PF01381">
    <property type="entry name" value="HTH_3"/>
    <property type="match status" value="1"/>
</dbReference>
<dbReference type="GO" id="GO:0003700">
    <property type="term" value="F:DNA-binding transcription factor activity"/>
    <property type="evidence" value="ECO:0007669"/>
    <property type="project" value="TreeGrafter"/>
</dbReference>
<dbReference type="GO" id="GO:0003677">
    <property type="term" value="F:DNA binding"/>
    <property type="evidence" value="ECO:0007669"/>
    <property type="project" value="UniProtKB-KW"/>
</dbReference>
<dbReference type="STRING" id="1742358.GCA_001439605_02102"/>
<comment type="caution">
    <text evidence="3">The sequence shown here is derived from an EMBL/GenBank/DDBJ whole genome shotgun (WGS) entry which is preliminary data.</text>
</comment>
<dbReference type="PANTHER" id="PTHR46797:SF1">
    <property type="entry name" value="METHYLPHOSPHONATE SYNTHASE"/>
    <property type="match status" value="1"/>
</dbReference>
<dbReference type="PANTHER" id="PTHR46797">
    <property type="entry name" value="HTH-TYPE TRANSCRIPTIONAL REGULATOR"/>
    <property type="match status" value="1"/>
</dbReference>
<name>A0A4R1B1G2_9BACI</name>
<protein>
    <submittedName>
        <fullName evidence="3">XRE family transcriptional regulator</fullName>
    </submittedName>
</protein>
<dbReference type="CDD" id="cd00093">
    <property type="entry name" value="HTH_XRE"/>
    <property type="match status" value="1"/>
</dbReference>
<dbReference type="InterPro" id="IPR001387">
    <property type="entry name" value="Cro/C1-type_HTH"/>
</dbReference>
<dbReference type="GO" id="GO:0005829">
    <property type="term" value="C:cytosol"/>
    <property type="evidence" value="ECO:0007669"/>
    <property type="project" value="TreeGrafter"/>
</dbReference>
<dbReference type="SMART" id="SM00530">
    <property type="entry name" value="HTH_XRE"/>
    <property type="match status" value="1"/>
</dbReference>
<dbReference type="OrthoDB" id="2942009at2"/>
<keyword evidence="1" id="KW-0238">DNA-binding</keyword>
<dbReference type="InterPro" id="IPR050807">
    <property type="entry name" value="TransReg_Diox_bact_type"/>
</dbReference>
<reference evidence="3 4" key="1">
    <citation type="submission" date="2019-03" db="EMBL/GenBank/DDBJ databases">
        <authorList>
            <person name="Jensen L."/>
            <person name="Storgaard J."/>
            <person name="Sulaj E."/>
            <person name="Schramm A."/>
            <person name="Marshall I.P.G."/>
        </authorList>
    </citation>
    <scope>NUCLEOTIDE SEQUENCE [LARGE SCALE GENOMIC DNA]</scope>
    <source>
        <strain evidence="3 4">2017H2G3</strain>
    </source>
</reference>
<evidence type="ECO:0000256" key="1">
    <source>
        <dbReference type="ARBA" id="ARBA00023125"/>
    </source>
</evidence>
<evidence type="ECO:0000259" key="2">
    <source>
        <dbReference type="PROSITE" id="PS50943"/>
    </source>
</evidence>
<evidence type="ECO:0000313" key="4">
    <source>
        <dbReference type="Proteomes" id="UP000293846"/>
    </source>
</evidence>